<name>A0A2P9AMW6_9HYPH</name>
<dbReference type="InterPro" id="IPR035906">
    <property type="entry name" value="MetI-like_sf"/>
</dbReference>
<dbReference type="PANTHER" id="PTHR43386">
    <property type="entry name" value="OLIGOPEPTIDE TRANSPORT SYSTEM PERMEASE PROTEIN APPC"/>
    <property type="match status" value="1"/>
</dbReference>
<evidence type="ECO:0000256" key="6">
    <source>
        <dbReference type="ARBA" id="ARBA00022927"/>
    </source>
</evidence>
<keyword evidence="6" id="KW-0653">Protein transport</keyword>
<evidence type="ECO:0000313" key="12">
    <source>
        <dbReference type="Proteomes" id="UP000245698"/>
    </source>
</evidence>
<evidence type="ECO:0000256" key="2">
    <source>
        <dbReference type="ARBA" id="ARBA00022448"/>
    </source>
</evidence>
<dbReference type="GO" id="GO:0005886">
    <property type="term" value="C:plasma membrane"/>
    <property type="evidence" value="ECO:0007669"/>
    <property type="project" value="UniProtKB-SubCell"/>
</dbReference>
<keyword evidence="5" id="KW-0571">Peptide transport</keyword>
<gene>
    <name evidence="11" type="primary">msi</name>
    <name evidence="11" type="ORF">BQ8482_290067</name>
</gene>
<keyword evidence="4 9" id="KW-0812">Transmembrane</keyword>
<sequence length="301" mass="31624">MTNSINDAPELNAGGFGVERLSASKRRDRLPSVMIISCLFLLVVVLLAAAAPAIAPHEIAGQSLLSRLRPPIFAGGASDHLLGTDHLGRDVFSRLLFATRTTLLIAGAGVLIGVITGTLTGLIAGTAGGWIDQCISVVIDAQAAVPTTLIALTAVSLVGTHPLTLVLIVGFSDYYRYARVVRGQVQALQGRSFIEAARCSGASPWRIAIRHVLPNTFSPIIVLASLSFAEMVVLESSLSFLGVGVQPPNVSLGSLLGEARNYLISSAWLAIIPCVVIVMITVAASIIGDWLRDALDPQSRT</sequence>
<dbReference type="CDD" id="cd06261">
    <property type="entry name" value="TM_PBP2"/>
    <property type="match status" value="1"/>
</dbReference>
<evidence type="ECO:0000256" key="9">
    <source>
        <dbReference type="RuleBase" id="RU363032"/>
    </source>
</evidence>
<keyword evidence="12" id="KW-1185">Reference proteome</keyword>
<evidence type="ECO:0000256" key="4">
    <source>
        <dbReference type="ARBA" id="ARBA00022692"/>
    </source>
</evidence>
<dbReference type="AlphaFoldDB" id="A0A2P9AMW6"/>
<accession>A0A2P9AMW6</accession>
<feature type="transmembrane region" description="Helical" evidence="9">
    <location>
        <begin position="143"/>
        <end position="169"/>
    </location>
</feature>
<dbReference type="Pfam" id="PF00528">
    <property type="entry name" value="BPD_transp_1"/>
    <property type="match status" value="1"/>
</dbReference>
<comment type="subcellular location">
    <subcellularLocation>
        <location evidence="1 9">Cell membrane</location>
        <topology evidence="1 9">Multi-pass membrane protein</topology>
    </subcellularLocation>
</comment>
<evidence type="ECO:0000256" key="1">
    <source>
        <dbReference type="ARBA" id="ARBA00004651"/>
    </source>
</evidence>
<dbReference type="EMBL" id="FUIG01000036">
    <property type="protein sequence ID" value="SJM32472.1"/>
    <property type="molecule type" value="Genomic_DNA"/>
</dbReference>
<dbReference type="PROSITE" id="PS50928">
    <property type="entry name" value="ABC_TM1"/>
    <property type="match status" value="1"/>
</dbReference>
<dbReference type="SUPFAM" id="SSF161098">
    <property type="entry name" value="MetI-like"/>
    <property type="match status" value="1"/>
</dbReference>
<dbReference type="GO" id="GO:0015833">
    <property type="term" value="P:peptide transport"/>
    <property type="evidence" value="ECO:0007669"/>
    <property type="project" value="UniProtKB-KW"/>
</dbReference>
<comment type="similarity">
    <text evidence="9">Belongs to the binding-protein-dependent transport system permease family.</text>
</comment>
<dbReference type="InterPro" id="IPR050366">
    <property type="entry name" value="BP-dependent_transpt_permease"/>
</dbReference>
<evidence type="ECO:0000256" key="7">
    <source>
        <dbReference type="ARBA" id="ARBA00022989"/>
    </source>
</evidence>
<evidence type="ECO:0000256" key="3">
    <source>
        <dbReference type="ARBA" id="ARBA00022475"/>
    </source>
</evidence>
<feature type="domain" description="ABC transmembrane type-1" evidence="10">
    <location>
        <begin position="99"/>
        <end position="288"/>
    </location>
</feature>
<feature type="transmembrane region" description="Helical" evidence="9">
    <location>
        <begin position="103"/>
        <end position="131"/>
    </location>
</feature>
<reference evidence="12" key="1">
    <citation type="submission" date="2016-12" db="EMBL/GenBank/DDBJ databases">
        <authorList>
            <person name="Brunel B."/>
        </authorList>
    </citation>
    <scope>NUCLEOTIDE SEQUENCE [LARGE SCALE GENOMIC DNA]</scope>
</reference>
<proteinExistence type="inferred from homology"/>
<dbReference type="GO" id="GO:0015031">
    <property type="term" value="P:protein transport"/>
    <property type="evidence" value="ECO:0007669"/>
    <property type="project" value="UniProtKB-KW"/>
</dbReference>
<dbReference type="Gene3D" id="1.10.3720.10">
    <property type="entry name" value="MetI-like"/>
    <property type="match status" value="1"/>
</dbReference>
<evidence type="ECO:0000259" key="10">
    <source>
        <dbReference type="PROSITE" id="PS50928"/>
    </source>
</evidence>
<evidence type="ECO:0000256" key="5">
    <source>
        <dbReference type="ARBA" id="ARBA00022856"/>
    </source>
</evidence>
<evidence type="ECO:0000313" key="11">
    <source>
        <dbReference type="EMBL" id="SJM32472.1"/>
    </source>
</evidence>
<protein>
    <submittedName>
        <fullName evidence="11">Putative ABC TRANSPORTER PERMEASE PROTEIN OLIGOPEPTIDE</fullName>
    </submittedName>
</protein>
<dbReference type="PANTHER" id="PTHR43386:SF1">
    <property type="entry name" value="D,D-DIPEPTIDE TRANSPORT SYSTEM PERMEASE PROTEIN DDPC-RELATED"/>
    <property type="match status" value="1"/>
</dbReference>
<dbReference type="InterPro" id="IPR000515">
    <property type="entry name" value="MetI-like"/>
</dbReference>
<dbReference type="RefSeq" id="WP_123149486.1">
    <property type="nucleotide sequence ID" value="NZ_FUIG01000036.1"/>
</dbReference>
<dbReference type="Proteomes" id="UP000245698">
    <property type="component" value="Unassembled WGS sequence"/>
</dbReference>
<dbReference type="GO" id="GO:0055085">
    <property type="term" value="P:transmembrane transport"/>
    <property type="evidence" value="ECO:0007669"/>
    <property type="project" value="InterPro"/>
</dbReference>
<keyword evidence="2 9" id="KW-0813">Transport</keyword>
<keyword evidence="7 9" id="KW-1133">Transmembrane helix</keyword>
<organism evidence="11 12">
    <name type="scientific">Mesorhizobium delmotii</name>
    <dbReference type="NCBI Taxonomy" id="1631247"/>
    <lineage>
        <taxon>Bacteria</taxon>
        <taxon>Pseudomonadati</taxon>
        <taxon>Pseudomonadota</taxon>
        <taxon>Alphaproteobacteria</taxon>
        <taxon>Hyphomicrobiales</taxon>
        <taxon>Phyllobacteriaceae</taxon>
        <taxon>Mesorhizobium</taxon>
    </lineage>
</organism>
<keyword evidence="3" id="KW-1003">Cell membrane</keyword>
<feature type="transmembrane region" description="Helical" evidence="9">
    <location>
        <begin position="262"/>
        <end position="291"/>
    </location>
</feature>
<evidence type="ECO:0000256" key="8">
    <source>
        <dbReference type="ARBA" id="ARBA00023136"/>
    </source>
</evidence>
<feature type="transmembrane region" description="Helical" evidence="9">
    <location>
        <begin position="33"/>
        <end position="55"/>
    </location>
</feature>
<keyword evidence="8 9" id="KW-0472">Membrane</keyword>